<organism evidence="2 3">
    <name type="scientific">Brachionus calyciflorus</name>
    <dbReference type="NCBI Taxonomy" id="104777"/>
    <lineage>
        <taxon>Eukaryota</taxon>
        <taxon>Metazoa</taxon>
        <taxon>Spiralia</taxon>
        <taxon>Gnathifera</taxon>
        <taxon>Rotifera</taxon>
        <taxon>Eurotatoria</taxon>
        <taxon>Monogononta</taxon>
        <taxon>Pseudotrocha</taxon>
        <taxon>Ploima</taxon>
        <taxon>Brachionidae</taxon>
        <taxon>Brachionus</taxon>
    </lineage>
</organism>
<name>A0A813NG22_9BILA</name>
<sequence>MLLIYITIFSILILFSWTSNCSYFINYNRINSYKNDDSIEFSNKVLDIFNLNNYSELNFNCIQNKKLLPDQINFHPPFPMTIDYDFQVNFSLFYEKKSLLTLRFQNIKLFDTNNSLFKSFDKLIFFKLEFYYSDLKVLNNGQDSCVLKSSNSTFKKIKYLCFALSMVYFKKTCPLFLSNLKISFLNFNGLSNSLLKRNILEFIQISNSSHLYGIESLQLNFYNYKITKRLIDSHMFNKTEIWLYGIFDFMDFDDDFPKLIPKSLNIKTEKFLSLFKDGGRWLSLIDSNIEIAIYLTEYYKFPEEDFCFFKNIPINNSHLLNPPISSLNINCTCTILHVLANFIKINISKKYRLSIYTQNKLKTIGCFDPVFYKSCNLQEKLNKWVVSYDEYSVIPETKISDVELNFLIMKVKQTRVNCALNKIRSNLEKNYREVNETFFDFFRLTDDEEDDDGQKEMPDF</sequence>
<evidence type="ECO:0000313" key="3">
    <source>
        <dbReference type="Proteomes" id="UP000663879"/>
    </source>
</evidence>
<reference evidence="2" key="1">
    <citation type="submission" date="2021-02" db="EMBL/GenBank/DDBJ databases">
        <authorList>
            <person name="Nowell W R."/>
        </authorList>
    </citation>
    <scope>NUCLEOTIDE SEQUENCE</scope>
    <source>
        <strain evidence="2">Ploen Becks lab</strain>
    </source>
</reference>
<dbReference type="Proteomes" id="UP000663879">
    <property type="component" value="Unassembled WGS sequence"/>
</dbReference>
<proteinExistence type="predicted"/>
<accession>A0A813NG22</accession>
<keyword evidence="3" id="KW-1185">Reference proteome</keyword>
<evidence type="ECO:0000256" key="1">
    <source>
        <dbReference type="SAM" id="SignalP"/>
    </source>
</evidence>
<comment type="caution">
    <text evidence="2">The sequence shown here is derived from an EMBL/GenBank/DDBJ whole genome shotgun (WGS) entry which is preliminary data.</text>
</comment>
<protein>
    <submittedName>
        <fullName evidence="2">Uncharacterized protein</fullName>
    </submittedName>
</protein>
<dbReference type="AlphaFoldDB" id="A0A813NG22"/>
<feature type="chain" id="PRO_5032733769" evidence="1">
    <location>
        <begin position="19"/>
        <end position="460"/>
    </location>
</feature>
<gene>
    <name evidence="2" type="ORF">OXX778_LOCUS2947</name>
</gene>
<feature type="signal peptide" evidence="1">
    <location>
        <begin position="1"/>
        <end position="18"/>
    </location>
</feature>
<keyword evidence="1" id="KW-0732">Signal</keyword>
<evidence type="ECO:0000313" key="2">
    <source>
        <dbReference type="EMBL" id="CAF0732826.1"/>
    </source>
</evidence>
<dbReference type="EMBL" id="CAJNOC010000247">
    <property type="protein sequence ID" value="CAF0732826.1"/>
    <property type="molecule type" value="Genomic_DNA"/>
</dbReference>